<evidence type="ECO:0000256" key="1">
    <source>
        <dbReference type="ARBA" id="ARBA00023015"/>
    </source>
</evidence>
<evidence type="ECO:0000256" key="5">
    <source>
        <dbReference type="SAM" id="MobiDB-lite"/>
    </source>
</evidence>
<evidence type="ECO:0000313" key="7">
    <source>
        <dbReference type="EMBL" id="GAB96891.1"/>
    </source>
</evidence>
<name>K6WSU6_9MICO</name>
<evidence type="ECO:0000256" key="3">
    <source>
        <dbReference type="ARBA" id="ARBA00023159"/>
    </source>
</evidence>
<keyword evidence="8" id="KW-1185">Reference proteome</keyword>
<keyword evidence="4" id="KW-0804">Transcription</keyword>
<dbReference type="EMBL" id="BAHD01000051">
    <property type="protein sequence ID" value="GAB96891.1"/>
    <property type="molecule type" value="Genomic_DNA"/>
</dbReference>
<dbReference type="InterPro" id="IPR009061">
    <property type="entry name" value="DNA-bd_dom_put_sf"/>
</dbReference>
<dbReference type="CDD" id="cd01106">
    <property type="entry name" value="HTH_TipAL-Mta"/>
    <property type="match status" value="1"/>
</dbReference>
<dbReference type="Gene3D" id="1.10.1660.10">
    <property type="match status" value="1"/>
</dbReference>
<dbReference type="SUPFAM" id="SSF46955">
    <property type="entry name" value="Putative DNA-binding domain"/>
    <property type="match status" value="1"/>
</dbReference>
<accession>K6WSU6</accession>
<dbReference type="GO" id="GO:0003700">
    <property type="term" value="F:DNA-binding transcription factor activity"/>
    <property type="evidence" value="ECO:0007669"/>
    <property type="project" value="InterPro"/>
</dbReference>
<evidence type="ECO:0000256" key="2">
    <source>
        <dbReference type="ARBA" id="ARBA00023125"/>
    </source>
</evidence>
<keyword evidence="2" id="KW-0238">DNA-binding</keyword>
<protein>
    <submittedName>
        <fullName evidence="7">Transcriptional activator TipA</fullName>
    </submittedName>
</protein>
<feature type="domain" description="HTH merR-type" evidence="6">
    <location>
        <begin position="29"/>
        <end position="98"/>
    </location>
</feature>
<dbReference type="STRING" id="1184609.KILIM_051_00340"/>
<keyword evidence="1" id="KW-0805">Transcription regulation</keyword>
<dbReference type="InterPro" id="IPR012925">
    <property type="entry name" value="TipAS_dom"/>
</dbReference>
<keyword evidence="3" id="KW-0010">Activator</keyword>
<comment type="caution">
    <text evidence="7">The sequence shown here is derived from an EMBL/GenBank/DDBJ whole genome shotgun (WGS) entry which is preliminary data.</text>
</comment>
<dbReference type="SUPFAM" id="SSF89082">
    <property type="entry name" value="Antibiotic binding domain of TipA-like multidrug resistance regulators"/>
    <property type="match status" value="1"/>
</dbReference>
<dbReference type="AlphaFoldDB" id="K6WSU6"/>
<dbReference type="InterPro" id="IPR000551">
    <property type="entry name" value="MerR-type_HTH_dom"/>
</dbReference>
<organism evidence="7 8">
    <name type="scientific">Kineosphaera limosa NBRC 100340</name>
    <dbReference type="NCBI Taxonomy" id="1184609"/>
    <lineage>
        <taxon>Bacteria</taxon>
        <taxon>Bacillati</taxon>
        <taxon>Actinomycetota</taxon>
        <taxon>Actinomycetes</taxon>
        <taxon>Micrococcales</taxon>
        <taxon>Dermatophilaceae</taxon>
        <taxon>Kineosphaera</taxon>
    </lineage>
</organism>
<evidence type="ECO:0000313" key="8">
    <source>
        <dbReference type="Proteomes" id="UP000008366"/>
    </source>
</evidence>
<dbReference type="Gene3D" id="1.10.490.50">
    <property type="entry name" value="Antibiotic binding domain of TipA-like multidrug resistance regulators"/>
    <property type="match status" value="1"/>
</dbReference>
<gene>
    <name evidence="7" type="primary">tipA</name>
    <name evidence="7" type="ORF">KILIM_051_00340</name>
</gene>
<dbReference type="InterPro" id="IPR036244">
    <property type="entry name" value="TipA-like_antibiotic-bd"/>
</dbReference>
<dbReference type="GO" id="GO:0003677">
    <property type="term" value="F:DNA binding"/>
    <property type="evidence" value="ECO:0007669"/>
    <property type="project" value="UniProtKB-KW"/>
</dbReference>
<dbReference type="InterPro" id="IPR047057">
    <property type="entry name" value="MerR_fam"/>
</dbReference>
<proteinExistence type="predicted"/>
<dbReference type="Pfam" id="PF13411">
    <property type="entry name" value="MerR_1"/>
    <property type="match status" value="1"/>
</dbReference>
<sequence>MTETGGLPTQAQGLPTQAQGLPTQAQGARMSVGAVADLFDLTVRTLHHYDEIGLVVPGERSPAGYRVYTHDDLVRLSTVVVYRRLGFSLDEVAQLLADPASVRDHLTRQRAAVMHRLDELRELVTAIDHALEKDMSNEQMTTADMRELFGDGFKEEYQAEAQERWGDTPQWAQSAKRTAAYTKADWEAIKAEGDAINAAFVAALTSGQPATSEAAMDAAEAHRRHIADRFYDLDHDFHRNLAEMYVGDERFTKTYEDIAAGLAQYVRDAVHANADRHA</sequence>
<evidence type="ECO:0000259" key="6">
    <source>
        <dbReference type="PROSITE" id="PS50937"/>
    </source>
</evidence>
<dbReference type="SMART" id="SM00422">
    <property type="entry name" value="HTH_MERR"/>
    <property type="match status" value="1"/>
</dbReference>
<dbReference type="Proteomes" id="UP000008366">
    <property type="component" value="Unassembled WGS sequence"/>
</dbReference>
<dbReference type="PANTHER" id="PTHR30204">
    <property type="entry name" value="REDOX-CYCLING DRUG-SENSING TRANSCRIPTIONAL ACTIVATOR SOXR"/>
    <property type="match status" value="1"/>
</dbReference>
<dbReference type="Pfam" id="PF07739">
    <property type="entry name" value="TipAS"/>
    <property type="match status" value="1"/>
</dbReference>
<dbReference type="PROSITE" id="PS50937">
    <property type="entry name" value="HTH_MERR_2"/>
    <property type="match status" value="1"/>
</dbReference>
<dbReference type="PANTHER" id="PTHR30204:SF90">
    <property type="entry name" value="HTH-TYPE TRANSCRIPTIONAL ACTIVATOR MTA"/>
    <property type="match status" value="1"/>
</dbReference>
<evidence type="ECO:0000256" key="4">
    <source>
        <dbReference type="ARBA" id="ARBA00023163"/>
    </source>
</evidence>
<reference evidence="7 8" key="1">
    <citation type="submission" date="2012-08" db="EMBL/GenBank/DDBJ databases">
        <title>Whole genome shotgun sequence of Kineosphaera limosa NBRC 100340.</title>
        <authorList>
            <person name="Yoshida I."/>
            <person name="Isaki S."/>
            <person name="Hosoyama A."/>
            <person name="Tsuchikane K."/>
            <person name="Katsumata H."/>
            <person name="Ando Y."/>
            <person name="Ohji S."/>
            <person name="Hamada M."/>
            <person name="Tamura T."/>
            <person name="Yamazoe A."/>
            <person name="Yamazaki S."/>
            <person name="Fujita N."/>
        </authorList>
    </citation>
    <scope>NUCLEOTIDE SEQUENCE [LARGE SCALE GENOMIC DNA]</scope>
    <source>
        <strain evidence="7 8">NBRC 100340</strain>
    </source>
</reference>
<dbReference type="eggNOG" id="COG0789">
    <property type="taxonomic scope" value="Bacteria"/>
</dbReference>
<feature type="region of interest" description="Disordered" evidence="5">
    <location>
        <begin position="1"/>
        <end position="25"/>
    </location>
</feature>